<sequence>MSKKVAKPAETQVSLALELRVDVELKGLAEACGGLGPYIDPFVKRLKVENSRVKEGEQTGIPQIPLLVTDRLSIVDVKALFTAVSGYSFLRAIMLHSCDIKDEGVLVVSEFIRKYKPTPDKNPFGVETLELPSCGITARGCVHLEKLFAENATIKTLNLDFNKIGKEGAQCLSNGLRWNSTLSQLSLEYCGIDSDGGPVVASIIKSSNVRTLSLMGNTLGDKGIVAVGRAMAVSSQLESINLADNCFGEKSEGVEGLCEGIEKCRTLTAINIDFNTLHPSSAQALLAVVQNCVQLTSVVVDERLEADVYRQMMDIVSSRNKSAKKKKAAPSKK</sequence>
<dbReference type="Gene3D" id="3.80.10.10">
    <property type="entry name" value="Ribonuclease Inhibitor"/>
    <property type="match status" value="2"/>
</dbReference>
<dbReference type="EMBL" id="LR877157">
    <property type="protein sequence ID" value="CAD2219246.1"/>
    <property type="molecule type" value="Genomic_DNA"/>
</dbReference>
<dbReference type="GO" id="GO:0048471">
    <property type="term" value="C:perinuclear region of cytoplasm"/>
    <property type="evidence" value="ECO:0007669"/>
    <property type="project" value="TreeGrafter"/>
</dbReference>
<dbReference type="GO" id="GO:0005829">
    <property type="term" value="C:cytosol"/>
    <property type="evidence" value="ECO:0007669"/>
    <property type="project" value="TreeGrafter"/>
</dbReference>
<dbReference type="GO" id="GO:0006913">
    <property type="term" value="P:nucleocytoplasmic transport"/>
    <property type="evidence" value="ECO:0007669"/>
    <property type="project" value="TreeGrafter"/>
</dbReference>
<dbReference type="InterPro" id="IPR032675">
    <property type="entry name" value="LRR_dom_sf"/>
</dbReference>
<dbReference type="GO" id="GO:0005634">
    <property type="term" value="C:nucleus"/>
    <property type="evidence" value="ECO:0007669"/>
    <property type="project" value="TreeGrafter"/>
</dbReference>
<dbReference type="SMART" id="SM00368">
    <property type="entry name" value="LRR_RI"/>
    <property type="match status" value="7"/>
</dbReference>
<name>A0A7G2CHL3_9TRYP</name>
<dbReference type="GO" id="GO:0005096">
    <property type="term" value="F:GTPase activator activity"/>
    <property type="evidence" value="ECO:0007669"/>
    <property type="project" value="InterPro"/>
</dbReference>
<dbReference type="PANTHER" id="PTHR24113">
    <property type="entry name" value="RAN GTPASE-ACTIVATING PROTEIN 1"/>
    <property type="match status" value="1"/>
</dbReference>
<keyword evidence="2" id="KW-1185">Reference proteome</keyword>
<dbReference type="PANTHER" id="PTHR24113:SF15">
    <property type="entry name" value="NACHT DOMAIN-CONTAINING PROTEIN"/>
    <property type="match status" value="1"/>
</dbReference>
<accession>A0A7G2CHL3</accession>
<evidence type="ECO:0000313" key="1">
    <source>
        <dbReference type="EMBL" id="CAD2219246.1"/>
    </source>
</evidence>
<gene>
    <name evidence="1" type="ORF">ADEAN_000674800</name>
</gene>
<proteinExistence type="predicted"/>
<dbReference type="GO" id="GO:0031267">
    <property type="term" value="F:small GTPase binding"/>
    <property type="evidence" value="ECO:0007669"/>
    <property type="project" value="TreeGrafter"/>
</dbReference>
<dbReference type="OrthoDB" id="341587at2759"/>
<dbReference type="InterPro" id="IPR027038">
    <property type="entry name" value="RanGap"/>
</dbReference>
<dbReference type="AlphaFoldDB" id="A0A7G2CHL3"/>
<organism evidence="1 2">
    <name type="scientific">Angomonas deanei</name>
    <dbReference type="NCBI Taxonomy" id="59799"/>
    <lineage>
        <taxon>Eukaryota</taxon>
        <taxon>Discoba</taxon>
        <taxon>Euglenozoa</taxon>
        <taxon>Kinetoplastea</taxon>
        <taxon>Metakinetoplastina</taxon>
        <taxon>Trypanosomatida</taxon>
        <taxon>Trypanosomatidae</taxon>
        <taxon>Strigomonadinae</taxon>
        <taxon>Angomonas</taxon>
    </lineage>
</organism>
<reference evidence="1 2" key="1">
    <citation type="submission" date="2020-08" db="EMBL/GenBank/DDBJ databases">
        <authorList>
            <person name="Newling K."/>
            <person name="Davey J."/>
            <person name="Forrester S."/>
        </authorList>
    </citation>
    <scope>NUCLEOTIDE SEQUENCE [LARGE SCALE GENOMIC DNA]</scope>
    <source>
        <strain evidence="2">Crithidia deanei Carvalho (ATCC PRA-265)</strain>
    </source>
</reference>
<dbReference type="InterPro" id="IPR001611">
    <property type="entry name" value="Leu-rich_rpt"/>
</dbReference>
<dbReference type="VEuPathDB" id="TriTrypDB:ADEAN_000674800"/>
<dbReference type="SUPFAM" id="SSF52047">
    <property type="entry name" value="RNI-like"/>
    <property type="match status" value="1"/>
</dbReference>
<protein>
    <submittedName>
        <fullName evidence="1">Leucine Rich repeat, putative</fullName>
    </submittedName>
</protein>
<dbReference type="Proteomes" id="UP000515908">
    <property type="component" value="Chromosome 13"/>
</dbReference>
<evidence type="ECO:0000313" key="2">
    <source>
        <dbReference type="Proteomes" id="UP000515908"/>
    </source>
</evidence>
<dbReference type="Pfam" id="PF13516">
    <property type="entry name" value="LRR_6"/>
    <property type="match status" value="3"/>
</dbReference>